<keyword evidence="3" id="KW-1185">Reference proteome</keyword>
<accession>A0A6V8KPK5</accession>
<feature type="chain" id="PRO_5028928983" description="Secreted protein" evidence="1">
    <location>
        <begin position="38"/>
        <end position="170"/>
    </location>
</feature>
<name>A0A6V8KPK5_9ACTN</name>
<protein>
    <recommendedName>
        <fullName evidence="4">Secreted protein</fullName>
    </recommendedName>
</protein>
<proteinExistence type="predicted"/>
<organism evidence="2 3">
    <name type="scientific">Phytohabitans houttuyneae</name>
    <dbReference type="NCBI Taxonomy" id="1076126"/>
    <lineage>
        <taxon>Bacteria</taxon>
        <taxon>Bacillati</taxon>
        <taxon>Actinomycetota</taxon>
        <taxon>Actinomycetes</taxon>
        <taxon>Micromonosporales</taxon>
        <taxon>Micromonosporaceae</taxon>
    </lineage>
</organism>
<evidence type="ECO:0008006" key="4">
    <source>
        <dbReference type="Google" id="ProtNLM"/>
    </source>
</evidence>
<dbReference type="Proteomes" id="UP000482800">
    <property type="component" value="Unassembled WGS sequence"/>
</dbReference>
<evidence type="ECO:0000256" key="1">
    <source>
        <dbReference type="SAM" id="SignalP"/>
    </source>
</evidence>
<dbReference type="RefSeq" id="WP_345514526.1">
    <property type="nucleotide sequence ID" value="NZ_BAABGO010000033.1"/>
</dbReference>
<dbReference type="AlphaFoldDB" id="A0A6V8KPK5"/>
<dbReference type="EMBL" id="BLPF01000003">
    <property type="protein sequence ID" value="GFJ83766.1"/>
    <property type="molecule type" value="Genomic_DNA"/>
</dbReference>
<keyword evidence="1" id="KW-0732">Signal</keyword>
<reference evidence="2 3" key="1">
    <citation type="submission" date="2020-03" db="EMBL/GenBank/DDBJ databases">
        <title>Whole genome shotgun sequence of Phytohabitans houttuyneae NBRC 108639.</title>
        <authorList>
            <person name="Komaki H."/>
            <person name="Tamura T."/>
        </authorList>
    </citation>
    <scope>NUCLEOTIDE SEQUENCE [LARGE SCALE GENOMIC DNA]</scope>
    <source>
        <strain evidence="2 3">NBRC 108639</strain>
    </source>
</reference>
<sequence length="170" mass="17357">MTHKPIRSTRLTRPGVTALLMLFTMLGLMIGAGPAQAAAPSPVGKTTTIVAPLSLPGKGGPTTNATVTGNCGSIHLELELVSPGIDMRITFGYKSILGPVRSHNLQGVYVNAPTFTAGLFGDVGFPNLAEFETSDLVTIGNPVAATATLTVQVLTPAGRCFGVVGDGLLG</sequence>
<evidence type="ECO:0000313" key="2">
    <source>
        <dbReference type="EMBL" id="GFJ83766.1"/>
    </source>
</evidence>
<evidence type="ECO:0000313" key="3">
    <source>
        <dbReference type="Proteomes" id="UP000482800"/>
    </source>
</evidence>
<reference evidence="2 3" key="2">
    <citation type="submission" date="2020-03" db="EMBL/GenBank/DDBJ databases">
        <authorList>
            <person name="Ichikawa N."/>
            <person name="Kimura A."/>
            <person name="Kitahashi Y."/>
            <person name="Uohara A."/>
        </authorList>
    </citation>
    <scope>NUCLEOTIDE SEQUENCE [LARGE SCALE GENOMIC DNA]</scope>
    <source>
        <strain evidence="2 3">NBRC 108639</strain>
    </source>
</reference>
<comment type="caution">
    <text evidence="2">The sequence shown here is derived from an EMBL/GenBank/DDBJ whole genome shotgun (WGS) entry which is preliminary data.</text>
</comment>
<feature type="signal peptide" evidence="1">
    <location>
        <begin position="1"/>
        <end position="37"/>
    </location>
</feature>
<gene>
    <name evidence="2" type="ORF">Phou_079460</name>
</gene>